<feature type="domain" description="Acyl-CoA dehydrogenase/oxidase C-terminal" evidence="10">
    <location>
        <begin position="233"/>
        <end position="382"/>
    </location>
</feature>
<dbReference type="InterPro" id="IPR013786">
    <property type="entry name" value="AcylCoA_DH/ox_N"/>
</dbReference>
<dbReference type="GO" id="GO:0033539">
    <property type="term" value="P:fatty acid beta-oxidation using acyl-CoA dehydrogenase"/>
    <property type="evidence" value="ECO:0007669"/>
    <property type="project" value="TreeGrafter"/>
</dbReference>
<dbReference type="Pfam" id="PF00441">
    <property type="entry name" value="Acyl-CoA_dh_1"/>
    <property type="match status" value="1"/>
</dbReference>
<keyword evidence="5" id="KW-0274">FAD</keyword>
<dbReference type="Proteomes" id="UP000053096">
    <property type="component" value="Unassembled WGS sequence"/>
</dbReference>
<evidence type="ECO:0000256" key="2">
    <source>
        <dbReference type="ARBA" id="ARBA00005102"/>
    </source>
</evidence>
<dbReference type="Gene3D" id="1.20.140.10">
    <property type="entry name" value="Butyryl-CoA Dehydrogenase, subunit A, domain 3"/>
    <property type="match status" value="1"/>
</dbReference>
<proteinExistence type="inferred from homology"/>
<evidence type="ECO:0000256" key="8">
    <source>
        <dbReference type="ARBA" id="ARBA00040394"/>
    </source>
</evidence>
<evidence type="ECO:0000256" key="6">
    <source>
        <dbReference type="ARBA" id="ARBA00023002"/>
    </source>
</evidence>
<keyword evidence="6 13" id="KW-0560">Oxidoreductase</keyword>
<comment type="similarity">
    <text evidence="3">Belongs to the acyl-CoA dehydrogenase family.</text>
</comment>
<evidence type="ECO:0000256" key="1">
    <source>
        <dbReference type="ARBA" id="ARBA00001974"/>
    </source>
</evidence>
<dbReference type="GO" id="GO:0005737">
    <property type="term" value="C:cytoplasm"/>
    <property type="evidence" value="ECO:0007669"/>
    <property type="project" value="TreeGrafter"/>
</dbReference>
<dbReference type="Pfam" id="PF02771">
    <property type="entry name" value="Acyl-CoA_dh_N"/>
    <property type="match status" value="1"/>
</dbReference>
<accession>A0A0M7H9L8</accession>
<dbReference type="EMBL" id="CYTV01000011">
    <property type="protein sequence ID" value="CUJ05501.1"/>
    <property type="molecule type" value="Genomic_DNA"/>
</dbReference>
<organism evidence="13 14">
    <name type="scientific">Bordetella pseudohinzii</name>
    <dbReference type="NCBI Taxonomy" id="1331258"/>
    <lineage>
        <taxon>Bacteria</taxon>
        <taxon>Pseudomonadati</taxon>
        <taxon>Pseudomonadota</taxon>
        <taxon>Betaproteobacteria</taxon>
        <taxon>Burkholderiales</taxon>
        <taxon>Alcaligenaceae</taxon>
        <taxon>Bordetella</taxon>
    </lineage>
</organism>
<reference evidence="13 14" key="1">
    <citation type="submission" date="2015-09" db="EMBL/GenBank/DDBJ databases">
        <authorList>
            <person name="Jackson K.R."/>
            <person name="Lunt B.L."/>
            <person name="Fisher J.N.B."/>
            <person name="Gardner A.V."/>
            <person name="Bailey M.E."/>
            <person name="Deus L.M."/>
            <person name="Earl A.S."/>
            <person name="Gibby P.D."/>
            <person name="Hartmann K.A."/>
            <person name="Liu J.E."/>
            <person name="Manci A.M."/>
            <person name="Nielsen D.A."/>
            <person name="Solomon M.B."/>
            <person name="Breakwell D.P."/>
            <person name="Burnett S.H."/>
            <person name="Grose J.H."/>
        </authorList>
    </citation>
    <scope>NUCLEOTIDE SEQUENCE [LARGE SCALE GENOMIC DNA]</scope>
    <source>
        <strain evidence="13 14">2789STDY5608636</strain>
    </source>
</reference>
<dbReference type="InterPro" id="IPR006089">
    <property type="entry name" value="Acyl-CoA_DH_CS"/>
</dbReference>
<evidence type="ECO:0000259" key="12">
    <source>
        <dbReference type="Pfam" id="PF02771"/>
    </source>
</evidence>
<dbReference type="InterPro" id="IPR009075">
    <property type="entry name" value="AcylCo_DH/oxidase_C"/>
</dbReference>
<name>A0A0M7H9L8_9BORD</name>
<sequence>MNPASILPRTIFADEHEAFREQVRRFIAAEIAPHHKQWEAAGQVPRAVWRQAGELGMLCCTVPQEWGGAGVDYRFSAVVLEELAYAQTPGPGFAIHSEMAVPYLVSFGNEAQKRQWLPRLCSGEAVAGVAMTEPGAGSDLRGLRTLAHPDGDGYRLAGQKVFISNGQLGDVFIVAARIAGGDGGLSLFLVEADRPGFARGRNLDKLGHHAQDTSEIFFNDVRLPAANLIGEAGRGLQYLGHGLARERLTICVTCVARAEAVLADTVAYVSQRELFGQRLADMQNTRFALATVKADLTAGRALVDRLIGDYVAGALDSATAAAAKLWVTEMLGRCVDACLQLHGGWGYMTEYGVARAYADARVERIAGGSSEVMKEIIARTLLPRASGQQG</sequence>
<evidence type="ECO:0000256" key="4">
    <source>
        <dbReference type="ARBA" id="ARBA00022630"/>
    </source>
</evidence>
<dbReference type="PROSITE" id="PS00073">
    <property type="entry name" value="ACYL_COA_DH_2"/>
    <property type="match status" value="1"/>
</dbReference>
<feature type="domain" description="Acyl-CoA dehydrogenase/oxidase N-terminal" evidence="12">
    <location>
        <begin position="14"/>
        <end position="124"/>
    </location>
</feature>
<dbReference type="Gene3D" id="1.10.540.10">
    <property type="entry name" value="Acyl-CoA dehydrogenase/oxidase, N-terminal domain"/>
    <property type="match status" value="1"/>
</dbReference>
<protein>
    <recommendedName>
        <fullName evidence="8">Acyl-[acyl-carrier-protein] dehydrogenase MbtN</fullName>
    </recommendedName>
    <alternativeName>
        <fullName evidence="9">Mycobactin synthase protein N</fullName>
    </alternativeName>
</protein>
<evidence type="ECO:0000256" key="9">
    <source>
        <dbReference type="ARBA" id="ARBA00042660"/>
    </source>
</evidence>
<dbReference type="GO" id="GO:0050660">
    <property type="term" value="F:flavin adenine dinucleotide binding"/>
    <property type="evidence" value="ECO:0007669"/>
    <property type="project" value="InterPro"/>
</dbReference>
<evidence type="ECO:0000256" key="5">
    <source>
        <dbReference type="ARBA" id="ARBA00022827"/>
    </source>
</evidence>
<dbReference type="InterPro" id="IPR037069">
    <property type="entry name" value="AcylCoA_DH/ox_N_sf"/>
</dbReference>
<evidence type="ECO:0000313" key="14">
    <source>
        <dbReference type="Proteomes" id="UP000053096"/>
    </source>
</evidence>
<dbReference type="Pfam" id="PF02770">
    <property type="entry name" value="Acyl-CoA_dh_M"/>
    <property type="match status" value="1"/>
</dbReference>
<evidence type="ECO:0000313" key="13">
    <source>
        <dbReference type="EMBL" id="CUJ05501.1"/>
    </source>
</evidence>
<comment type="pathway">
    <text evidence="2">Siderophore biosynthesis; mycobactin biosynthesis.</text>
</comment>
<dbReference type="GO" id="GO:0003995">
    <property type="term" value="F:acyl-CoA dehydrogenase activity"/>
    <property type="evidence" value="ECO:0007669"/>
    <property type="project" value="InterPro"/>
</dbReference>
<dbReference type="SUPFAM" id="SSF47203">
    <property type="entry name" value="Acyl-CoA dehydrogenase C-terminal domain-like"/>
    <property type="match status" value="1"/>
</dbReference>
<evidence type="ECO:0000256" key="7">
    <source>
        <dbReference type="ARBA" id="ARBA00037085"/>
    </source>
</evidence>
<dbReference type="PIRSF" id="PIRSF016578">
    <property type="entry name" value="HsaA"/>
    <property type="match status" value="1"/>
</dbReference>
<dbReference type="InterPro" id="IPR006091">
    <property type="entry name" value="Acyl-CoA_Oxase/DH_mid-dom"/>
</dbReference>
<dbReference type="PROSITE" id="PS00072">
    <property type="entry name" value="ACYL_COA_DH_1"/>
    <property type="match status" value="1"/>
</dbReference>
<dbReference type="Gene3D" id="2.40.110.10">
    <property type="entry name" value="Butyryl-CoA Dehydrogenase, subunit A, domain 2"/>
    <property type="match status" value="1"/>
</dbReference>
<dbReference type="InterPro" id="IPR050741">
    <property type="entry name" value="Acyl-CoA_dehydrogenase"/>
</dbReference>
<dbReference type="FunFam" id="2.40.110.10:FF:000002">
    <property type="entry name" value="Acyl-CoA dehydrogenase fadE12"/>
    <property type="match status" value="1"/>
</dbReference>
<feature type="domain" description="Acyl-CoA oxidase/dehydrogenase middle" evidence="11">
    <location>
        <begin position="129"/>
        <end position="221"/>
    </location>
</feature>
<gene>
    <name evidence="13" type="ORF">ERS370011_03533</name>
</gene>
<dbReference type="AlphaFoldDB" id="A0A0M7H9L8"/>
<dbReference type="PANTHER" id="PTHR48083:SF20">
    <property type="entry name" value="LONG-CHAIN SPECIFIC ACYL-COA DEHYDROGENASE, MITOCHONDRIAL"/>
    <property type="match status" value="1"/>
</dbReference>
<comment type="cofactor">
    <cofactor evidence="1">
        <name>FAD</name>
        <dbReference type="ChEBI" id="CHEBI:57692"/>
    </cofactor>
</comment>
<dbReference type="InterPro" id="IPR036250">
    <property type="entry name" value="AcylCo_DH-like_C"/>
</dbReference>
<dbReference type="InterPro" id="IPR009100">
    <property type="entry name" value="AcylCoA_DH/oxidase_NM_dom_sf"/>
</dbReference>
<dbReference type="PANTHER" id="PTHR48083">
    <property type="entry name" value="MEDIUM-CHAIN SPECIFIC ACYL-COA DEHYDROGENASE, MITOCHONDRIAL-RELATED"/>
    <property type="match status" value="1"/>
</dbReference>
<evidence type="ECO:0000259" key="11">
    <source>
        <dbReference type="Pfam" id="PF02770"/>
    </source>
</evidence>
<dbReference type="FunFam" id="1.10.540.10:FF:000009">
    <property type="entry name" value="Probable acyl-CoA dehydrogenase"/>
    <property type="match status" value="1"/>
</dbReference>
<keyword evidence="4" id="KW-0285">Flavoprotein</keyword>
<comment type="function">
    <text evidence="7">Catalyzes the dehydrogenation at the alpha-beta position of ACP-bound acyl chains. This results in the introduction of a double bond in the lipidic chain, which is further transferred to the epsilon-amino group of lysine residue in the mycobactin core by MbtK.</text>
</comment>
<dbReference type="InterPro" id="IPR046373">
    <property type="entry name" value="Acyl-CoA_Oxase/DH_mid-dom_sf"/>
</dbReference>
<evidence type="ECO:0000256" key="3">
    <source>
        <dbReference type="ARBA" id="ARBA00009347"/>
    </source>
</evidence>
<evidence type="ECO:0000259" key="10">
    <source>
        <dbReference type="Pfam" id="PF00441"/>
    </source>
</evidence>
<dbReference type="FunFam" id="1.20.140.10:FF:000001">
    <property type="entry name" value="Acyl-CoA dehydrogenase"/>
    <property type="match status" value="1"/>
</dbReference>
<dbReference type="SUPFAM" id="SSF56645">
    <property type="entry name" value="Acyl-CoA dehydrogenase NM domain-like"/>
    <property type="match status" value="1"/>
</dbReference>